<dbReference type="SUPFAM" id="SSF53850">
    <property type="entry name" value="Periplasmic binding protein-like II"/>
    <property type="match status" value="1"/>
</dbReference>
<dbReference type="CDD" id="cd00198">
    <property type="entry name" value="vWFA"/>
    <property type="match status" value="1"/>
</dbReference>
<dbReference type="PANTHER" id="PTHR10579:SF43">
    <property type="entry name" value="ZINC FINGER (C3HC4-TYPE RING FINGER) FAMILY PROTEIN"/>
    <property type="match status" value="1"/>
</dbReference>
<dbReference type="Pfam" id="PF00092">
    <property type="entry name" value="VWA"/>
    <property type="match status" value="1"/>
</dbReference>
<dbReference type="Gene3D" id="3.40.190.10">
    <property type="entry name" value="Periplasmic binding protein-like II"/>
    <property type="match status" value="2"/>
</dbReference>
<dbReference type="PROSITE" id="PS50234">
    <property type="entry name" value="VWFA"/>
    <property type="match status" value="1"/>
</dbReference>
<dbReference type="EMBL" id="JBHSWD010000001">
    <property type="protein sequence ID" value="MFC6592169.1"/>
    <property type="molecule type" value="Genomic_DNA"/>
</dbReference>
<name>A0ABW1YD52_9DEIO</name>
<keyword evidence="3" id="KW-1185">Reference proteome</keyword>
<evidence type="ECO:0000313" key="3">
    <source>
        <dbReference type="Proteomes" id="UP001596297"/>
    </source>
</evidence>
<proteinExistence type="predicted"/>
<reference evidence="3" key="1">
    <citation type="journal article" date="2019" name="Int. J. Syst. Evol. Microbiol.">
        <title>The Global Catalogue of Microorganisms (GCM) 10K type strain sequencing project: providing services to taxonomists for standard genome sequencing and annotation.</title>
        <authorList>
            <consortium name="The Broad Institute Genomics Platform"/>
            <consortium name="The Broad Institute Genome Sequencing Center for Infectious Disease"/>
            <person name="Wu L."/>
            <person name="Ma J."/>
        </authorList>
    </citation>
    <scope>NUCLEOTIDE SEQUENCE [LARGE SCALE GENOMIC DNA]</scope>
    <source>
        <strain evidence="3">CGMCC 1.15772</strain>
    </source>
</reference>
<sequence>MEPILAGIEQETGVRLKLQYVGTLDGVGRLLGGEKPDLVWFSHAKYLELQGGLSGRILSSEKIMLSPVVLGVRRSDAERWDWKGRPVTWKDIAAKAGSGELKYGMTNPAASNSGMTALIGVVAALSGKGDAITAADVRADDLKQFFKGQALTAGSSGWLAEAFVRDQKKLNGLINYESVLLSLNRSGQLGEPLELIYPEDGLVTADYPLMLLNEAQRPAYDKVVAALRSEAVQSRMMSETLRRPVNPAVKLAPEFPSSLLVELPFPASADVIDAVLASFLNETRRPANTIFVLDVSGSMEGDRLAALKAALENLSGADKSLSGRFSTFADRERVTLIPFSGEVQPAQTVQIRRQSRAEDLGRVRQAAQSLESGGDTNIYAALRQAYQEAAQAPAGSYTSIVLMTDGKRTAGPSLNEFRDFFAAQPEAARQVKTFTVLFGDSDVAEMKEVAALTGGRTFDGTAQLAAAFKEIRGYQ</sequence>
<gene>
    <name evidence="2" type="ORF">ACFP81_09280</name>
</gene>
<protein>
    <submittedName>
        <fullName evidence="2">Substrate-binding domain-containing protein</fullName>
    </submittedName>
</protein>
<feature type="domain" description="VWFA" evidence="1">
    <location>
        <begin position="288"/>
        <end position="475"/>
    </location>
</feature>
<dbReference type="Proteomes" id="UP001596297">
    <property type="component" value="Unassembled WGS sequence"/>
</dbReference>
<accession>A0ABW1YD52</accession>
<dbReference type="InterPro" id="IPR036465">
    <property type="entry name" value="vWFA_dom_sf"/>
</dbReference>
<dbReference type="SUPFAM" id="SSF53300">
    <property type="entry name" value="vWA-like"/>
    <property type="match status" value="1"/>
</dbReference>
<evidence type="ECO:0000313" key="2">
    <source>
        <dbReference type="EMBL" id="MFC6592169.1"/>
    </source>
</evidence>
<organism evidence="2 3">
    <name type="scientific">Deinococcus lacus</name>
    <dbReference type="NCBI Taxonomy" id="392561"/>
    <lineage>
        <taxon>Bacteria</taxon>
        <taxon>Thermotogati</taxon>
        <taxon>Deinococcota</taxon>
        <taxon>Deinococci</taxon>
        <taxon>Deinococcales</taxon>
        <taxon>Deinococcaceae</taxon>
        <taxon>Deinococcus</taxon>
    </lineage>
</organism>
<comment type="caution">
    <text evidence="2">The sequence shown here is derived from an EMBL/GenBank/DDBJ whole genome shotgun (WGS) entry which is preliminary data.</text>
</comment>
<dbReference type="RefSeq" id="WP_380083179.1">
    <property type="nucleotide sequence ID" value="NZ_JBHSWD010000001.1"/>
</dbReference>
<dbReference type="InterPro" id="IPR051266">
    <property type="entry name" value="CLCR"/>
</dbReference>
<evidence type="ECO:0000259" key="1">
    <source>
        <dbReference type="PROSITE" id="PS50234"/>
    </source>
</evidence>
<dbReference type="InterPro" id="IPR002035">
    <property type="entry name" value="VWF_A"/>
</dbReference>
<dbReference type="Gene3D" id="3.40.50.410">
    <property type="entry name" value="von Willebrand factor, type A domain"/>
    <property type="match status" value="1"/>
</dbReference>
<dbReference type="Pfam" id="PF13531">
    <property type="entry name" value="SBP_bac_11"/>
    <property type="match status" value="1"/>
</dbReference>
<dbReference type="SMART" id="SM00327">
    <property type="entry name" value="VWA"/>
    <property type="match status" value="1"/>
</dbReference>
<dbReference type="PANTHER" id="PTHR10579">
    <property type="entry name" value="CALCIUM-ACTIVATED CHLORIDE CHANNEL REGULATOR"/>
    <property type="match status" value="1"/>
</dbReference>